<keyword evidence="2" id="KW-1185">Reference proteome</keyword>
<accession>A0ABP9RY08</accession>
<proteinExistence type="predicted"/>
<dbReference type="RefSeq" id="WP_345315804.1">
    <property type="nucleotide sequence ID" value="NZ_BAABLF010000005.1"/>
</dbReference>
<dbReference type="EMBL" id="BAABLF010000005">
    <property type="protein sequence ID" value="GAA5188467.1"/>
    <property type="molecule type" value="Genomic_DNA"/>
</dbReference>
<name>A0ABP9RY08_9GAMM</name>
<protein>
    <submittedName>
        <fullName evidence="1">Uncharacterized protein</fullName>
    </submittedName>
</protein>
<evidence type="ECO:0000313" key="2">
    <source>
        <dbReference type="Proteomes" id="UP001501600"/>
    </source>
</evidence>
<organism evidence="1 2">
    <name type="scientific">Ferrimonas gelatinilytica</name>
    <dbReference type="NCBI Taxonomy" id="1255257"/>
    <lineage>
        <taxon>Bacteria</taxon>
        <taxon>Pseudomonadati</taxon>
        <taxon>Pseudomonadota</taxon>
        <taxon>Gammaproteobacteria</taxon>
        <taxon>Alteromonadales</taxon>
        <taxon>Ferrimonadaceae</taxon>
        <taxon>Ferrimonas</taxon>
    </lineage>
</organism>
<sequence>MDRDIDSEALIGPWYQRTEEVDEQLPSAMVATMWLCMLKGLEPEHLEALQECNMAVAFDLGIAAQVASDDQVPLAAMLAEVFEFYNERLCLSLPSMTLGERVALHYQMADTAQSQLH</sequence>
<comment type="caution">
    <text evidence="1">The sequence shown here is derived from an EMBL/GenBank/DDBJ whole genome shotgun (WGS) entry which is preliminary data.</text>
</comment>
<dbReference type="Proteomes" id="UP001501600">
    <property type="component" value="Unassembled WGS sequence"/>
</dbReference>
<gene>
    <name evidence="1" type="ORF">GCM10025772_08550</name>
</gene>
<reference evidence="2" key="1">
    <citation type="journal article" date="2019" name="Int. J. Syst. Evol. Microbiol.">
        <title>The Global Catalogue of Microorganisms (GCM) 10K type strain sequencing project: providing services to taxonomists for standard genome sequencing and annotation.</title>
        <authorList>
            <consortium name="The Broad Institute Genomics Platform"/>
            <consortium name="The Broad Institute Genome Sequencing Center for Infectious Disease"/>
            <person name="Wu L."/>
            <person name="Ma J."/>
        </authorList>
    </citation>
    <scope>NUCLEOTIDE SEQUENCE [LARGE SCALE GENOMIC DNA]</scope>
    <source>
        <strain evidence="2">JCM 18720</strain>
    </source>
</reference>
<evidence type="ECO:0000313" key="1">
    <source>
        <dbReference type="EMBL" id="GAA5188467.1"/>
    </source>
</evidence>